<evidence type="ECO:0000313" key="1">
    <source>
        <dbReference type="EMBL" id="PWN46841.1"/>
    </source>
</evidence>
<evidence type="ECO:0000313" key="2">
    <source>
        <dbReference type="Proteomes" id="UP000245626"/>
    </source>
</evidence>
<name>A0ACD0NM15_9BASI</name>
<reference evidence="1 2" key="1">
    <citation type="journal article" date="2018" name="Mol. Biol. Evol.">
        <title>Broad Genomic Sampling Reveals a Smut Pathogenic Ancestry of the Fungal Clade Ustilaginomycotina.</title>
        <authorList>
            <person name="Kijpornyongpan T."/>
            <person name="Mondo S.J."/>
            <person name="Barry K."/>
            <person name="Sandor L."/>
            <person name="Lee J."/>
            <person name="Lipzen A."/>
            <person name="Pangilinan J."/>
            <person name="LaButti K."/>
            <person name="Hainaut M."/>
            <person name="Henrissat B."/>
            <person name="Grigoriev I.V."/>
            <person name="Spatafora J.W."/>
            <person name="Aime M.C."/>
        </authorList>
    </citation>
    <scope>NUCLEOTIDE SEQUENCE [LARGE SCALE GENOMIC DNA]</scope>
    <source>
        <strain evidence="1 2">SA 807</strain>
    </source>
</reference>
<dbReference type="Proteomes" id="UP000245626">
    <property type="component" value="Unassembled WGS sequence"/>
</dbReference>
<accession>A0ACD0NM15</accession>
<organism evidence="1 2">
    <name type="scientific">Violaceomyces palustris</name>
    <dbReference type="NCBI Taxonomy" id="1673888"/>
    <lineage>
        <taxon>Eukaryota</taxon>
        <taxon>Fungi</taxon>
        <taxon>Dikarya</taxon>
        <taxon>Basidiomycota</taxon>
        <taxon>Ustilaginomycotina</taxon>
        <taxon>Ustilaginomycetes</taxon>
        <taxon>Violaceomycetales</taxon>
        <taxon>Violaceomycetaceae</taxon>
        <taxon>Violaceomyces</taxon>
    </lineage>
</organism>
<proteinExistence type="predicted"/>
<dbReference type="EMBL" id="KZ820677">
    <property type="protein sequence ID" value="PWN46841.1"/>
    <property type="molecule type" value="Genomic_DNA"/>
</dbReference>
<sequence length="972" mass="105603">MSSAQSSSNSAPSPATSPLSSGIVRSVLSGDTVILRPKGVATPGSEVTVHVAGISAPRLGSRDREDEPQAFPSREFLRTMLVGREVRYRTEYTIPAAAGNGQPRHFSHVYLPPKAPGQPDTNVAHEILAAGWAKVHDSGSKRGNAGAQQPEEEEEGGWKQKLRALQDEAQTNLKGLWGPDDLLKVEYTMPDDTTAFLAEWKGKAVDSIVEQVRDGSMLRVRMLLAPKHHQFINLSLAGIKSPRAGGPSANDSAEPFGEEAKFFVESRLLQRNVRVTLLSVPQPVAAPISFASASSTTTPPPPPPSATVFIGTALHTVGDIAQFLLAAGLARCVDWHAGMLAAHGGMEKYRVAEKSAKDKRLNLWKSYTAPASSSTAIASQPVASRIFEAAVTRIVSGDTINVRKVEGPNGKLGPERRIQLSSIRQPQIKDPQQAGYAAEAREFLRKKLIGKTVNVQLDYIKPKEGDFDEREFATVKVGGKEADVGELLIQKGLATVQRHKRDDEDRSTGYDSLMAAEAQAISEAKGIHSGKESPLPKISDASESAGKANAYLPSLKRAGRVPAVVDFVASASRFKVIVPRENVRLTFVLAGIRAPKTARNPSEKDEPFGREGLEFSTRKALQRDVEIDILSIDKVGGFIGAMYLNKSENLAVSLVEQGFANVHSYSADSTPFSSQLNAAEERAKAAKAGVWHDYDGAKEAAEAAAAAAYSSYSNGLKNGTEVAPARSEYVDCVVSDVRGNGHDEPFGFSVQILDDKIQELERLMQDFAIYHKTSPPAGPGFVPRSGDLVSAKFSQDGSWYRAQIKRAHPVQKQATVVFIDYGNVETVSYKDLKPLDQARFGKTKLQPQAMESRLSFVELFKGKETDYVLDAQDRFRSLAEGRKLIANIDLREPSPNGTLLHLTLYDPSNPDIGANPENCLNVDLVKEGHATLDRKVAYWKSYPSMARALEDAEKEAKRGHRGCYEYGDPTDD</sequence>
<protein>
    <submittedName>
        <fullName evidence="1">Uncharacterized protein</fullName>
    </submittedName>
</protein>
<keyword evidence="2" id="KW-1185">Reference proteome</keyword>
<gene>
    <name evidence="1" type="ORF">IE53DRAFT_288596</name>
</gene>